<dbReference type="InterPro" id="IPR052170">
    <property type="entry name" value="M29_Exopeptidase"/>
</dbReference>
<dbReference type="EMBL" id="LBQB01000001">
    <property type="protein sequence ID" value="KKP70103.1"/>
    <property type="molecule type" value="Genomic_DNA"/>
</dbReference>
<dbReference type="AlphaFoldDB" id="A0A0G0BL17"/>
<keyword evidence="8" id="KW-0378">Hydrolase</keyword>
<comment type="caution">
    <text evidence="10">The sequence shown here is derived from an EMBL/GenBank/DDBJ whole genome shotgun (WGS) entry which is preliminary data.</text>
</comment>
<evidence type="ECO:0000313" key="11">
    <source>
        <dbReference type="Proteomes" id="UP000034581"/>
    </source>
</evidence>
<reference evidence="10 11" key="1">
    <citation type="journal article" date="2015" name="Nature">
        <title>rRNA introns, odd ribosomes, and small enigmatic genomes across a large radiation of phyla.</title>
        <authorList>
            <person name="Brown C.T."/>
            <person name="Hug L.A."/>
            <person name="Thomas B.C."/>
            <person name="Sharon I."/>
            <person name="Castelle C.J."/>
            <person name="Singh A."/>
            <person name="Wilkins M.J."/>
            <person name="Williams K.H."/>
            <person name="Banfield J.F."/>
        </authorList>
    </citation>
    <scope>NUCLEOTIDE SEQUENCE [LARGE SCALE GENOMIC DNA]</scope>
</reference>
<keyword evidence="6 10" id="KW-0645">Protease</keyword>
<evidence type="ECO:0000256" key="8">
    <source>
        <dbReference type="ARBA" id="ARBA00022801"/>
    </source>
</evidence>
<dbReference type="PANTHER" id="PTHR34448:SF3">
    <property type="entry name" value="AMINOPEPTIDASE AMPS"/>
    <property type="match status" value="1"/>
</dbReference>
<evidence type="ECO:0000256" key="5">
    <source>
        <dbReference type="ARBA" id="ARBA00022438"/>
    </source>
</evidence>
<evidence type="ECO:0000256" key="4">
    <source>
        <dbReference type="ARBA" id="ARBA00008236"/>
    </source>
</evidence>
<evidence type="ECO:0000313" key="10">
    <source>
        <dbReference type="EMBL" id="KKP70103.1"/>
    </source>
</evidence>
<keyword evidence="5" id="KW-0031">Aminopeptidase</keyword>
<accession>A0A0G0BL17</accession>
<comment type="cofactor">
    <cofactor evidence="2">
        <name>Mg(2+)</name>
        <dbReference type="ChEBI" id="CHEBI:18420"/>
    </cofactor>
</comment>
<gene>
    <name evidence="10" type="ORF">UR67_C0001G0012</name>
</gene>
<dbReference type="InterPro" id="IPR000787">
    <property type="entry name" value="Peptidase_M29"/>
</dbReference>
<dbReference type="Gene3D" id="3.40.1830.10">
    <property type="entry name" value="Thermophilic metalloprotease (M29)"/>
    <property type="match status" value="1"/>
</dbReference>
<protein>
    <submittedName>
        <fullName evidence="10">Thermophilic metalloprotease (M29) superfamily</fullName>
    </submittedName>
</protein>
<name>A0A0G0BL17_UNCC3</name>
<dbReference type="GO" id="GO:0008237">
    <property type="term" value="F:metallopeptidase activity"/>
    <property type="evidence" value="ECO:0007669"/>
    <property type="project" value="UniProtKB-KW"/>
</dbReference>
<comment type="cofactor">
    <cofactor evidence="3">
        <name>Zn(2+)</name>
        <dbReference type="ChEBI" id="CHEBI:29105"/>
    </cofactor>
</comment>
<dbReference type="Proteomes" id="UP000034581">
    <property type="component" value="Unassembled WGS sequence"/>
</dbReference>
<comment type="cofactor">
    <cofactor evidence="1">
        <name>Co(2+)</name>
        <dbReference type="ChEBI" id="CHEBI:48828"/>
    </cofactor>
</comment>
<dbReference type="GO" id="GO:0046872">
    <property type="term" value="F:metal ion binding"/>
    <property type="evidence" value="ECO:0007669"/>
    <property type="project" value="UniProtKB-KW"/>
</dbReference>
<dbReference type="GO" id="GO:0004177">
    <property type="term" value="F:aminopeptidase activity"/>
    <property type="evidence" value="ECO:0007669"/>
    <property type="project" value="UniProtKB-KW"/>
</dbReference>
<evidence type="ECO:0000256" key="3">
    <source>
        <dbReference type="ARBA" id="ARBA00001947"/>
    </source>
</evidence>
<sequence>MYPSKNILKKYAEILINFALNSGKGIQKDEVVQISIPDCAKPLALELQNATLKAGGHPILRLIPTGFDKDYYALASDKQLTFFPENFLKAKAQMLDHQVVIIADPYPEELSKIPPSKIMLSRNSQKPYRDWITKKENQDKYTWTIALWATEAKAKEVNLSLKNYWKQIIKGCFLDFPNPTAEWKKLFKEQNKIKTKLNSLKIEYVKIEGKNANLKIKIGGNRIWNGGSGRNIPSFEIFTSPDWRETEGWMYFNEPLYRYGNIIRDVYFEFKKGIVVKAKAKTGNKLLQEMLKTKNANKIGEFSLTDKDMSRITHVMAETLFDENIGGPFGNTHIAIGKAYQDCYNGNITQITKESWEKLGFNDSSEHTDFISTTDRTVTAILKDRCEKVIYSKGKFVV</sequence>
<evidence type="ECO:0000256" key="6">
    <source>
        <dbReference type="ARBA" id="ARBA00022670"/>
    </source>
</evidence>
<evidence type="ECO:0000256" key="2">
    <source>
        <dbReference type="ARBA" id="ARBA00001946"/>
    </source>
</evidence>
<evidence type="ECO:0000256" key="1">
    <source>
        <dbReference type="ARBA" id="ARBA00001941"/>
    </source>
</evidence>
<dbReference type="GO" id="GO:0006508">
    <property type="term" value="P:proteolysis"/>
    <property type="evidence" value="ECO:0007669"/>
    <property type="project" value="UniProtKB-KW"/>
</dbReference>
<dbReference type="PANTHER" id="PTHR34448">
    <property type="entry name" value="AMINOPEPTIDASE"/>
    <property type="match status" value="1"/>
</dbReference>
<dbReference type="InterPro" id="IPR035097">
    <property type="entry name" value="M29_N-terminal"/>
</dbReference>
<comment type="similarity">
    <text evidence="4">Belongs to the peptidase M29 family.</text>
</comment>
<organism evidence="10 11">
    <name type="scientific">candidate division CPR3 bacterium GW2011_GWF2_35_18</name>
    <dbReference type="NCBI Taxonomy" id="1618350"/>
    <lineage>
        <taxon>Bacteria</taxon>
        <taxon>Bacteria division CPR3</taxon>
    </lineage>
</organism>
<evidence type="ECO:0000256" key="9">
    <source>
        <dbReference type="ARBA" id="ARBA00023049"/>
    </source>
</evidence>
<dbReference type="SUPFAM" id="SSF144052">
    <property type="entry name" value="Thermophilic metalloprotease-like"/>
    <property type="match status" value="1"/>
</dbReference>
<dbReference type="STRING" id="1618350.UR67_C0001G0012"/>
<proteinExistence type="inferred from homology"/>
<evidence type="ECO:0000256" key="7">
    <source>
        <dbReference type="ARBA" id="ARBA00022723"/>
    </source>
</evidence>
<keyword evidence="7" id="KW-0479">Metal-binding</keyword>
<dbReference type="PRINTS" id="PR00919">
    <property type="entry name" value="THERMOPTASE"/>
</dbReference>
<keyword evidence="9 10" id="KW-0482">Metalloprotease</keyword>
<dbReference type="Pfam" id="PF02073">
    <property type="entry name" value="Peptidase_M29"/>
    <property type="match status" value="1"/>
</dbReference>